<feature type="transmembrane region" description="Helical" evidence="6">
    <location>
        <begin position="85"/>
        <end position="111"/>
    </location>
</feature>
<feature type="transmembrane region" description="Helical" evidence="6">
    <location>
        <begin position="274"/>
        <end position="294"/>
    </location>
</feature>
<dbReference type="InterPro" id="IPR018076">
    <property type="entry name" value="T2SS_GspF_dom"/>
</dbReference>
<feature type="transmembrane region" description="Helical" evidence="6">
    <location>
        <begin position="123"/>
        <end position="147"/>
    </location>
</feature>
<dbReference type="InterPro" id="IPR042094">
    <property type="entry name" value="T2SS_GspF_sf"/>
</dbReference>
<keyword evidence="2" id="KW-1003">Cell membrane</keyword>
<dbReference type="PATRIC" id="fig|361183.4.peg.1543"/>
<dbReference type="Proteomes" id="UP000057938">
    <property type="component" value="Chromosome"/>
</dbReference>
<evidence type="ECO:0000313" key="9">
    <source>
        <dbReference type="EMBL" id="ALE16862.1"/>
    </source>
</evidence>
<proteinExistence type="predicted"/>
<dbReference type="EMBL" id="CP012669">
    <property type="protein sequence ID" value="ALE16862.1"/>
    <property type="molecule type" value="Genomic_DNA"/>
</dbReference>
<comment type="subcellular location">
    <subcellularLocation>
        <location evidence="1">Cell membrane</location>
        <topology evidence="1">Multi-pass membrane protein</topology>
    </subcellularLocation>
</comment>
<keyword evidence="3 6" id="KW-0812">Transmembrane</keyword>
<name>A0A0M3TAD6_9SPHN</name>
<evidence type="ECO:0000256" key="1">
    <source>
        <dbReference type="ARBA" id="ARBA00004651"/>
    </source>
</evidence>
<dbReference type="Pfam" id="PF19360">
    <property type="entry name" value="TadB_TadC_N"/>
    <property type="match status" value="1"/>
</dbReference>
<dbReference type="KEGG" id="aep:AMC99_01570"/>
<keyword evidence="4 6" id="KW-1133">Transmembrane helix</keyword>
<dbReference type="PANTHER" id="PTHR35007:SF1">
    <property type="entry name" value="PILUS ASSEMBLY PROTEIN"/>
    <property type="match status" value="1"/>
</dbReference>
<evidence type="ECO:0000256" key="2">
    <source>
        <dbReference type="ARBA" id="ARBA00022475"/>
    </source>
</evidence>
<dbReference type="OrthoDB" id="9803381at2"/>
<sequence>MTGEIIRVFLLLGVFAAVFLVIQVLATSYAKSRNYKGAVNKRLQLISSGQDREVVIGQLIKNRPSATPDLPVILSGMAEKLQRTIFISGISVTFSQLVIFMGVGFAGVFLLGMLSAASFGYSLGFGTVLMVGMLSAGLAIALPLLIVSRMAMARRKKIEHQFPIALDIFVRALRSGHPIASAIDLLTHEMEDPIGTEFGLISDEVAYGADLITALEQMAERWDLDDMKMFVVSLSVQSQTGGNLAEILDNISKVIRDRHQMFLKVKSLSSEGRMTAWMLTALPIFTFVSIFLTTPSYYLDSSEDPIFIYSAIGLTIMYILGVLIIRRLVDLKV</sequence>
<dbReference type="GO" id="GO:0005886">
    <property type="term" value="C:plasma membrane"/>
    <property type="evidence" value="ECO:0007669"/>
    <property type="project" value="UniProtKB-SubCell"/>
</dbReference>
<evidence type="ECO:0000256" key="6">
    <source>
        <dbReference type="SAM" id="Phobius"/>
    </source>
</evidence>
<evidence type="ECO:0000313" key="10">
    <source>
        <dbReference type="Proteomes" id="UP000057938"/>
    </source>
</evidence>
<protein>
    <submittedName>
        <fullName evidence="9">Flp pilus assembly protein TadB</fullName>
    </submittedName>
</protein>
<feature type="domain" description="Type II secretion system protein TadB-like N-terminal" evidence="8">
    <location>
        <begin position="10"/>
        <end position="129"/>
    </location>
</feature>
<evidence type="ECO:0000259" key="7">
    <source>
        <dbReference type="Pfam" id="PF00482"/>
    </source>
</evidence>
<evidence type="ECO:0000256" key="4">
    <source>
        <dbReference type="ARBA" id="ARBA00022989"/>
    </source>
</evidence>
<keyword evidence="5 6" id="KW-0472">Membrane</keyword>
<organism evidence="9 10">
    <name type="scientific">Altererythrobacter epoxidivorans</name>
    <dbReference type="NCBI Taxonomy" id="361183"/>
    <lineage>
        <taxon>Bacteria</taxon>
        <taxon>Pseudomonadati</taxon>
        <taxon>Pseudomonadota</taxon>
        <taxon>Alphaproteobacteria</taxon>
        <taxon>Sphingomonadales</taxon>
        <taxon>Erythrobacteraceae</taxon>
        <taxon>Altererythrobacter</taxon>
    </lineage>
</organism>
<keyword evidence="10" id="KW-1185">Reference proteome</keyword>
<dbReference type="Pfam" id="PF00482">
    <property type="entry name" value="T2SSF"/>
    <property type="match status" value="1"/>
</dbReference>
<reference evidence="9 10" key="1">
    <citation type="submission" date="2015-09" db="EMBL/GenBank/DDBJ databases">
        <title>Complete genome sequence of a benzo[a]pyrene-degrading bacterium Altererythrobacter epoxidivorans CGMCC 1.7731T.</title>
        <authorList>
            <person name="Li Z."/>
            <person name="Cheng H."/>
            <person name="Huo Y."/>
            <person name="Xu X."/>
        </authorList>
    </citation>
    <scope>NUCLEOTIDE SEQUENCE [LARGE SCALE GENOMIC DNA]</scope>
    <source>
        <strain evidence="9 10">CGMCC 1.7731</strain>
    </source>
</reference>
<dbReference type="AlphaFoldDB" id="A0A0M3TAD6"/>
<dbReference type="PANTHER" id="PTHR35007">
    <property type="entry name" value="INTEGRAL MEMBRANE PROTEIN-RELATED"/>
    <property type="match status" value="1"/>
</dbReference>
<evidence type="ECO:0000256" key="3">
    <source>
        <dbReference type="ARBA" id="ARBA00022692"/>
    </source>
</evidence>
<gene>
    <name evidence="9" type="ORF">AMC99_01570</name>
</gene>
<dbReference type="STRING" id="361183.AMC99_01570"/>
<dbReference type="RefSeq" id="WP_061924985.1">
    <property type="nucleotide sequence ID" value="NZ_CP012669.1"/>
</dbReference>
<feature type="transmembrane region" description="Helical" evidence="6">
    <location>
        <begin position="306"/>
        <end position="325"/>
    </location>
</feature>
<accession>A0A0M3TAD6</accession>
<dbReference type="InterPro" id="IPR045824">
    <property type="entry name" value="T2SS_TadB-like_N"/>
</dbReference>
<evidence type="ECO:0000259" key="8">
    <source>
        <dbReference type="Pfam" id="PF19360"/>
    </source>
</evidence>
<dbReference type="Gene3D" id="1.20.81.30">
    <property type="entry name" value="Type II secretion system (T2SS), domain F"/>
    <property type="match status" value="1"/>
</dbReference>
<evidence type="ECO:0000256" key="5">
    <source>
        <dbReference type="ARBA" id="ARBA00023136"/>
    </source>
</evidence>
<feature type="domain" description="Type II secretion system protein GspF" evidence="7">
    <location>
        <begin position="166"/>
        <end position="290"/>
    </location>
</feature>
<feature type="transmembrane region" description="Helical" evidence="6">
    <location>
        <begin position="6"/>
        <end position="26"/>
    </location>
</feature>